<accession>W4H335</accession>
<dbReference type="GeneID" id="20804263"/>
<dbReference type="VEuPathDB" id="FungiDB:H257_02267"/>
<evidence type="ECO:0000256" key="2">
    <source>
        <dbReference type="SAM" id="SignalP"/>
    </source>
</evidence>
<proteinExistence type="predicted"/>
<dbReference type="RefSeq" id="XP_009824121.1">
    <property type="nucleotide sequence ID" value="XM_009825819.1"/>
</dbReference>
<protein>
    <submittedName>
        <fullName evidence="3">Uncharacterized protein</fullName>
    </submittedName>
</protein>
<gene>
    <name evidence="3" type="ORF">H257_02267</name>
</gene>
<feature type="signal peptide" evidence="2">
    <location>
        <begin position="1"/>
        <end position="20"/>
    </location>
</feature>
<evidence type="ECO:0000256" key="1">
    <source>
        <dbReference type="SAM" id="MobiDB-lite"/>
    </source>
</evidence>
<sequence>MGPPCAQFLLACHLLHLTHQRPQTPHTPTLGATLSHMPRFHRHTGTPLRPLTPYMPNVCPTLPKILLATQAILPKAWLPDQDIYLPGHNTATAHILPGLKRPQWKSRGGNPSPNTGTCMIPLTVQRCIHALHMQRLLPPPNPNLSCSLPPNYPGNFTSAPSRASYYRAGYTTQRCDPPPSLHHGTSGLVNGWEDPMALHFMDHSDAPPTALSPVPRLTTTGGSMPLTTPTPPLGGAYLPWQYMKLPLITRRPPTGLSFPMAHVAIQRLSSYKQHGSSPYPRASSHFATSPPSTTPPRPTGENSLLLHWTAILQLIDATHWLHRPPPTTLLSSEETHTADAPRFLTAPTHCLHWAQTSIPDYDPYALDSRAFLTARYPTIHHATPGWTTFPTITHSTQAWAASITHLRAPLFHTHWFVAHWAVLRRHWQTTCATNVDHIRTTGELPLLTEVNNTIRLKRRYHDAAPMGHDRRIRARRAHLTAKTLQWHSRRISLLQPAIPPPIGYADPTLRPPRLPPDPGLPPPAV</sequence>
<feature type="region of interest" description="Disordered" evidence="1">
    <location>
        <begin position="504"/>
        <end position="525"/>
    </location>
</feature>
<evidence type="ECO:0000313" key="3">
    <source>
        <dbReference type="EMBL" id="ETV85649.1"/>
    </source>
</evidence>
<keyword evidence="2" id="KW-0732">Signal</keyword>
<feature type="compositionally biased region" description="Pro residues" evidence="1">
    <location>
        <begin position="509"/>
        <end position="525"/>
    </location>
</feature>
<feature type="region of interest" description="Disordered" evidence="1">
    <location>
        <begin position="274"/>
        <end position="300"/>
    </location>
</feature>
<dbReference type="EMBL" id="KI913117">
    <property type="protein sequence ID" value="ETV85649.1"/>
    <property type="molecule type" value="Genomic_DNA"/>
</dbReference>
<organism evidence="3">
    <name type="scientific">Aphanomyces astaci</name>
    <name type="common">Crayfish plague agent</name>
    <dbReference type="NCBI Taxonomy" id="112090"/>
    <lineage>
        <taxon>Eukaryota</taxon>
        <taxon>Sar</taxon>
        <taxon>Stramenopiles</taxon>
        <taxon>Oomycota</taxon>
        <taxon>Saprolegniomycetes</taxon>
        <taxon>Saprolegniales</taxon>
        <taxon>Verrucalvaceae</taxon>
        <taxon>Aphanomyces</taxon>
    </lineage>
</organism>
<name>W4H335_APHAT</name>
<dbReference type="AlphaFoldDB" id="W4H335"/>
<feature type="chain" id="PRO_5004841623" evidence="2">
    <location>
        <begin position="21"/>
        <end position="525"/>
    </location>
</feature>
<reference evidence="3" key="1">
    <citation type="submission" date="2013-12" db="EMBL/GenBank/DDBJ databases">
        <title>The Genome Sequence of Aphanomyces astaci APO3.</title>
        <authorList>
            <consortium name="The Broad Institute Genomics Platform"/>
            <person name="Russ C."/>
            <person name="Tyler B."/>
            <person name="van West P."/>
            <person name="Dieguez-Uribeondo J."/>
            <person name="Young S.K."/>
            <person name="Zeng Q."/>
            <person name="Gargeya S."/>
            <person name="Fitzgerald M."/>
            <person name="Abouelleil A."/>
            <person name="Alvarado L."/>
            <person name="Chapman S.B."/>
            <person name="Gainer-Dewar J."/>
            <person name="Goldberg J."/>
            <person name="Griggs A."/>
            <person name="Gujja S."/>
            <person name="Hansen M."/>
            <person name="Howarth C."/>
            <person name="Imamovic A."/>
            <person name="Ireland A."/>
            <person name="Larimer J."/>
            <person name="McCowan C."/>
            <person name="Murphy C."/>
            <person name="Pearson M."/>
            <person name="Poon T.W."/>
            <person name="Priest M."/>
            <person name="Roberts A."/>
            <person name="Saif S."/>
            <person name="Shea T."/>
            <person name="Sykes S."/>
            <person name="Wortman J."/>
            <person name="Nusbaum C."/>
            <person name="Birren B."/>
        </authorList>
    </citation>
    <scope>NUCLEOTIDE SEQUENCE [LARGE SCALE GENOMIC DNA]</scope>
    <source>
        <strain evidence="3">APO3</strain>
    </source>
</reference>